<sequence>MARRAHVPRRGGLCPRDRLRRRGARDDAERQEPHELPRPVPRGRRVRRLPCGDADGRALPHAAARGGRGDVRVAHAAHRAEREAQDVLARADQDLGHPHGSAARGAPAPRQDGGGLCEHGHLDPAAGGHRAPAGPWARPVQERAADLAAAREADVDAGDDREHAGGESGRILEGVGVHGGPGAGKFSIDRRGQAGHV</sequence>
<comment type="caution">
    <text evidence="2">The sequence shown here is derived from an EMBL/GenBank/DDBJ whole genome shotgun (WGS) entry which is preliminary data.</text>
</comment>
<reference evidence="2" key="2">
    <citation type="journal article" name="Front. Microbiol.">
        <title>Degradative Capacity of Two Strains of Rhodonia placenta: From Phenotype to Genotype.</title>
        <authorList>
            <person name="Kolle M."/>
            <person name="Horta M.A.C."/>
            <person name="Nowrousian M."/>
            <person name="Ohm R.A."/>
            <person name="Benz J.P."/>
            <person name="Pilgard A."/>
        </authorList>
    </citation>
    <scope>NUCLEOTIDE SEQUENCE</scope>
    <source>
        <strain evidence="2">FPRL280</strain>
    </source>
</reference>
<reference evidence="2" key="1">
    <citation type="submission" date="2020-11" db="EMBL/GenBank/DDBJ databases">
        <authorList>
            <person name="Koelle M."/>
            <person name="Horta M.A.C."/>
            <person name="Nowrousian M."/>
            <person name="Ohm R.A."/>
            <person name="Benz P."/>
            <person name="Pilgard A."/>
        </authorList>
    </citation>
    <scope>NUCLEOTIDE SEQUENCE</scope>
    <source>
        <strain evidence="2">FPRL280</strain>
    </source>
</reference>
<feature type="compositionally biased region" description="Basic and acidic residues" evidence="1">
    <location>
        <begin position="24"/>
        <end position="37"/>
    </location>
</feature>
<feature type="region of interest" description="Disordered" evidence="1">
    <location>
        <begin position="94"/>
        <end position="197"/>
    </location>
</feature>
<organism evidence="2 3">
    <name type="scientific">Rhodonia placenta</name>
    <dbReference type="NCBI Taxonomy" id="104341"/>
    <lineage>
        <taxon>Eukaryota</taxon>
        <taxon>Fungi</taxon>
        <taxon>Dikarya</taxon>
        <taxon>Basidiomycota</taxon>
        <taxon>Agaricomycotina</taxon>
        <taxon>Agaricomycetes</taxon>
        <taxon>Polyporales</taxon>
        <taxon>Adustoporiaceae</taxon>
        <taxon>Rhodonia</taxon>
    </lineage>
</organism>
<dbReference type="EMBL" id="JADOXO010000092">
    <property type="protein sequence ID" value="KAF9814189.1"/>
    <property type="molecule type" value="Genomic_DNA"/>
</dbReference>
<feature type="compositionally biased region" description="Basic and acidic residues" evidence="1">
    <location>
        <begin position="140"/>
        <end position="165"/>
    </location>
</feature>
<evidence type="ECO:0000313" key="3">
    <source>
        <dbReference type="Proteomes" id="UP000639403"/>
    </source>
</evidence>
<evidence type="ECO:0000313" key="2">
    <source>
        <dbReference type="EMBL" id="KAF9814189.1"/>
    </source>
</evidence>
<proteinExistence type="predicted"/>
<dbReference type="AlphaFoldDB" id="A0A8H7P2K1"/>
<feature type="compositionally biased region" description="Low complexity" evidence="1">
    <location>
        <begin position="124"/>
        <end position="139"/>
    </location>
</feature>
<accession>A0A8H7P2K1</accession>
<protein>
    <submittedName>
        <fullName evidence="2">Uncharacterized protein</fullName>
    </submittedName>
</protein>
<feature type="compositionally biased region" description="Basic and acidic residues" evidence="1">
    <location>
        <begin position="187"/>
        <end position="197"/>
    </location>
</feature>
<gene>
    <name evidence="2" type="ORF">IEO21_05258</name>
</gene>
<name>A0A8H7P2K1_9APHY</name>
<dbReference type="Proteomes" id="UP000639403">
    <property type="component" value="Unassembled WGS sequence"/>
</dbReference>
<evidence type="ECO:0000256" key="1">
    <source>
        <dbReference type="SAM" id="MobiDB-lite"/>
    </source>
</evidence>
<feature type="region of interest" description="Disordered" evidence="1">
    <location>
        <begin position="1"/>
        <end position="70"/>
    </location>
</feature>